<name>A0A0C1NK74_9CYAN</name>
<dbReference type="EMBL" id="JHEG04000001">
    <property type="protein sequence ID" value="KAF3887800.1"/>
    <property type="molecule type" value="Genomic_DNA"/>
</dbReference>
<protein>
    <submittedName>
        <fullName evidence="3">Uncharacterized protein</fullName>
    </submittedName>
</protein>
<dbReference type="RefSeq" id="WP_038081682.1">
    <property type="nucleotide sequence ID" value="NZ_JHEG04000001.1"/>
</dbReference>
<dbReference type="OrthoDB" id="582659at2"/>
<keyword evidence="1" id="KW-0812">Transmembrane</keyword>
<comment type="caution">
    <text evidence="3">The sequence shown here is derived from an EMBL/GenBank/DDBJ whole genome shotgun (WGS) entry which is preliminary data.</text>
</comment>
<reference evidence="3" key="1">
    <citation type="journal article" date="2015" name="Genome Announc.">
        <title>Draft Genome Sequence of Tolypothrix boutellei Strain VB521301.</title>
        <authorList>
            <person name="Chandrababunaidu M.M."/>
            <person name="Singh D."/>
            <person name="Sen D."/>
            <person name="Bhan S."/>
            <person name="Das S."/>
            <person name="Gupta A."/>
            <person name="Adhikary S.P."/>
            <person name="Tripathy S."/>
        </authorList>
    </citation>
    <scope>NUCLEOTIDE SEQUENCE</scope>
    <source>
        <strain evidence="3">VB521301</strain>
    </source>
</reference>
<accession>A0A0C1NK74</accession>
<dbReference type="AlphaFoldDB" id="A0A0C1NK74"/>
<gene>
    <name evidence="3" type="ORF">DA73_0207550</name>
    <name evidence="2" type="ORF">DA73_0400021605</name>
</gene>
<dbReference type="EMBL" id="JHEG02000019">
    <property type="protein sequence ID" value="KIE13226.1"/>
    <property type="molecule type" value="Genomic_DNA"/>
</dbReference>
<keyword evidence="1" id="KW-0472">Membrane</keyword>
<evidence type="ECO:0000256" key="1">
    <source>
        <dbReference type="SAM" id="Phobius"/>
    </source>
</evidence>
<evidence type="ECO:0000313" key="4">
    <source>
        <dbReference type="Proteomes" id="UP000029738"/>
    </source>
</evidence>
<reference evidence="2" key="2">
    <citation type="submission" date="2019-11" db="EMBL/GenBank/DDBJ databases">
        <title>Improved Assembly of Tolypothrix boutellei genome.</title>
        <authorList>
            <person name="Sarangi A.N."/>
            <person name="Mukherjee M."/>
            <person name="Ghosh S."/>
            <person name="Singh D."/>
            <person name="Das A."/>
            <person name="Kant S."/>
            <person name="Prusty A."/>
            <person name="Tripathy S."/>
        </authorList>
    </citation>
    <scope>NUCLEOTIDE SEQUENCE</scope>
    <source>
        <strain evidence="2">VB521301</strain>
    </source>
</reference>
<evidence type="ECO:0000313" key="2">
    <source>
        <dbReference type="EMBL" id="KAF3887800.1"/>
    </source>
</evidence>
<sequence length="109" mass="12608">MVAVVVIINILISLILFYVAWRVWLLKQRLANIADILSAAQRSTHAVLHKAPTAIYVGQRNIHNLRQGNQPKQLQIQRVRQIFSLLAFGQKIGHRYFFKLKPITLKKKI</sequence>
<dbReference type="Proteomes" id="UP000029738">
    <property type="component" value="Unassembled WGS sequence"/>
</dbReference>
<proteinExistence type="predicted"/>
<evidence type="ECO:0000313" key="3">
    <source>
        <dbReference type="EMBL" id="KIE13226.1"/>
    </source>
</evidence>
<organism evidence="3">
    <name type="scientific">Tolypothrix bouteillei VB521301</name>
    <dbReference type="NCBI Taxonomy" id="1479485"/>
    <lineage>
        <taxon>Bacteria</taxon>
        <taxon>Bacillati</taxon>
        <taxon>Cyanobacteriota</taxon>
        <taxon>Cyanophyceae</taxon>
        <taxon>Nostocales</taxon>
        <taxon>Tolypothrichaceae</taxon>
        <taxon>Tolypothrix</taxon>
    </lineage>
</organism>
<keyword evidence="1" id="KW-1133">Transmembrane helix</keyword>
<feature type="transmembrane region" description="Helical" evidence="1">
    <location>
        <begin position="6"/>
        <end position="25"/>
    </location>
</feature>
<dbReference type="STRING" id="1479485.DA73_0207550"/>
<keyword evidence="4" id="KW-1185">Reference proteome</keyword>